<organism evidence="1 2">
    <name type="scientific">Serendipita indica (strain DSM 11827)</name>
    <name type="common">Root endophyte fungus</name>
    <name type="synonym">Piriformospora indica</name>
    <dbReference type="NCBI Taxonomy" id="1109443"/>
    <lineage>
        <taxon>Eukaryota</taxon>
        <taxon>Fungi</taxon>
        <taxon>Dikarya</taxon>
        <taxon>Basidiomycota</taxon>
        <taxon>Agaricomycotina</taxon>
        <taxon>Agaricomycetes</taxon>
        <taxon>Sebacinales</taxon>
        <taxon>Serendipitaceae</taxon>
        <taxon>Serendipita</taxon>
    </lineage>
</organism>
<comment type="caution">
    <text evidence="1">The sequence shown here is derived from an EMBL/GenBank/DDBJ whole genome shotgun (WGS) entry which is preliminary data.</text>
</comment>
<proteinExistence type="predicted"/>
<dbReference type="HOGENOM" id="CLU_2850533_0_0_1"/>
<dbReference type="InParanoid" id="G4TSJ1"/>
<dbReference type="OrthoDB" id="3251532at2759"/>
<evidence type="ECO:0000313" key="1">
    <source>
        <dbReference type="EMBL" id="CCA74284.1"/>
    </source>
</evidence>
<sequence length="65" mass="7196">MQEQEVYIWEGDDPPTWVKDKSGAVNPGLNHVCTVKADVSGFTNSMEVRSGSKGEYYAVEFQVAI</sequence>
<keyword evidence="2" id="KW-1185">Reference proteome</keyword>
<reference evidence="1 2" key="1">
    <citation type="journal article" date="2011" name="PLoS Pathog.">
        <title>Endophytic Life Strategies Decoded by Genome and Transcriptome Analyses of the Mutualistic Root Symbiont Piriformospora indica.</title>
        <authorList>
            <person name="Zuccaro A."/>
            <person name="Lahrmann U."/>
            <person name="Guldener U."/>
            <person name="Langen G."/>
            <person name="Pfiffi S."/>
            <person name="Biedenkopf D."/>
            <person name="Wong P."/>
            <person name="Samans B."/>
            <person name="Grimm C."/>
            <person name="Basiewicz M."/>
            <person name="Murat C."/>
            <person name="Martin F."/>
            <person name="Kogel K.H."/>
        </authorList>
    </citation>
    <scope>NUCLEOTIDE SEQUENCE [LARGE SCALE GENOMIC DNA]</scope>
    <source>
        <strain evidence="1 2">DSM 11827</strain>
    </source>
</reference>
<dbReference type="Proteomes" id="UP000007148">
    <property type="component" value="Unassembled WGS sequence"/>
</dbReference>
<dbReference type="AlphaFoldDB" id="G4TSJ1"/>
<name>G4TSJ1_SERID</name>
<dbReference type="EMBL" id="CAFZ01000298">
    <property type="protein sequence ID" value="CCA74284.1"/>
    <property type="molecule type" value="Genomic_DNA"/>
</dbReference>
<gene>
    <name evidence="1" type="ORF">PIIN_08237</name>
</gene>
<protein>
    <submittedName>
        <fullName evidence="1">Uncharacterized protein</fullName>
    </submittedName>
</protein>
<accession>G4TSJ1</accession>
<evidence type="ECO:0000313" key="2">
    <source>
        <dbReference type="Proteomes" id="UP000007148"/>
    </source>
</evidence>